<evidence type="ECO:0000256" key="1">
    <source>
        <dbReference type="SAM" id="Phobius"/>
    </source>
</evidence>
<keyword evidence="1" id="KW-1133">Transmembrane helix</keyword>
<gene>
    <name evidence="2" type="ORF">COY73_00315</name>
</gene>
<protein>
    <recommendedName>
        <fullName evidence="4">Baseplate protein J-like domain-containing protein</fullName>
    </recommendedName>
</protein>
<accession>A0A2M7R7S3</accession>
<comment type="caution">
    <text evidence="2">The sequence shown here is derived from an EMBL/GenBank/DDBJ whole genome shotgun (WGS) entry which is preliminary data.</text>
</comment>
<keyword evidence="1" id="KW-0812">Transmembrane</keyword>
<keyword evidence="1" id="KW-0472">Membrane</keyword>
<feature type="transmembrane region" description="Helical" evidence="1">
    <location>
        <begin position="37"/>
        <end position="55"/>
    </location>
</feature>
<organism evidence="2 3">
    <name type="scientific">Candidatus Nealsonbacteria bacterium CG_4_10_14_0_8_um_filter_37_14</name>
    <dbReference type="NCBI Taxonomy" id="1974684"/>
    <lineage>
        <taxon>Bacteria</taxon>
        <taxon>Candidatus Nealsoniibacteriota</taxon>
    </lineage>
</organism>
<name>A0A2M7R7S3_9BACT</name>
<sequence>MEQKIYDIIPPEAVQERGFGIEKKPPEERGRFFKKRFWAPLIFLILIGVAAFFFIEPKAEIEIWPKTKVQDFETQIALDKTLESLNSPILISNATGAIPAKIIDIEKTVSQEFTASEIITKESKARGKIRAYNNYSTLLQSFVPQTRFMSDSGKVFMIQEKITVPGKKLENGKWAPGFVDVEVIAAEAGPDYNIPPSTFSIPGLKGTPLYTFFYAKSFEPMKGGAKAEAHQVTEKDLKNAKEVLIEKALQESKNYLIKEVPQDWTLMEELIESEIVEVSPLAETGQELESFIVQVKAKSQGLVFKKSDLNQWVGAYIRSNIGPDYEISPQGFDIKYFLSPQKETTKNIEKSKIVLNLDLSAKIYSKVDTEAIKRQILGKEPIQIQRDVLKNFSEINKVEVKLWPFWKTSAPLEVENIKINLNFEG</sequence>
<evidence type="ECO:0000313" key="2">
    <source>
        <dbReference type="EMBL" id="PIY89675.1"/>
    </source>
</evidence>
<reference evidence="3" key="1">
    <citation type="submission" date="2017-09" db="EMBL/GenBank/DDBJ databases">
        <title>Depth-based differentiation of microbial function through sediment-hosted aquifers and enrichment of novel symbionts in the deep terrestrial subsurface.</title>
        <authorList>
            <person name="Probst A.J."/>
            <person name="Ladd B."/>
            <person name="Jarett J.K."/>
            <person name="Geller-Mcgrath D.E."/>
            <person name="Sieber C.M.K."/>
            <person name="Emerson J.B."/>
            <person name="Anantharaman K."/>
            <person name="Thomas B.C."/>
            <person name="Malmstrom R."/>
            <person name="Stieglmeier M."/>
            <person name="Klingl A."/>
            <person name="Woyke T."/>
            <person name="Ryan C.M."/>
            <person name="Banfield J.F."/>
        </authorList>
    </citation>
    <scope>NUCLEOTIDE SEQUENCE [LARGE SCALE GENOMIC DNA]</scope>
</reference>
<proteinExistence type="predicted"/>
<dbReference type="Proteomes" id="UP000230767">
    <property type="component" value="Unassembled WGS sequence"/>
</dbReference>
<dbReference type="AlphaFoldDB" id="A0A2M7R7S3"/>
<evidence type="ECO:0000313" key="3">
    <source>
        <dbReference type="Proteomes" id="UP000230767"/>
    </source>
</evidence>
<dbReference type="EMBL" id="PFLW01000007">
    <property type="protein sequence ID" value="PIY89675.1"/>
    <property type="molecule type" value="Genomic_DNA"/>
</dbReference>
<evidence type="ECO:0008006" key="4">
    <source>
        <dbReference type="Google" id="ProtNLM"/>
    </source>
</evidence>